<dbReference type="CDD" id="cd00402">
    <property type="entry name" value="Riboflavin_synthase_like"/>
    <property type="match status" value="1"/>
</dbReference>
<keyword evidence="8" id="KW-0677">Repeat</keyword>
<dbReference type="GO" id="GO:0004746">
    <property type="term" value="F:riboflavin synthase activity"/>
    <property type="evidence" value="ECO:0007669"/>
    <property type="project" value="UniProtKB-UniRule"/>
</dbReference>
<dbReference type="EMBL" id="LWBP01000204">
    <property type="protein sequence ID" value="OQP56111.1"/>
    <property type="molecule type" value="Genomic_DNA"/>
</dbReference>
<feature type="repeat" description="Lumazine-binding" evidence="10">
    <location>
        <begin position="1"/>
        <end position="95"/>
    </location>
</feature>
<dbReference type="NCBIfam" id="NF006767">
    <property type="entry name" value="PRK09289.1"/>
    <property type="match status" value="1"/>
</dbReference>
<feature type="domain" description="Lumazine-binding" evidence="11">
    <location>
        <begin position="96"/>
        <end position="192"/>
    </location>
</feature>
<evidence type="ECO:0000313" key="13">
    <source>
        <dbReference type="Proteomes" id="UP000192276"/>
    </source>
</evidence>
<dbReference type="PIRSF" id="PIRSF000498">
    <property type="entry name" value="Riboflavin_syn_A"/>
    <property type="match status" value="1"/>
</dbReference>
<keyword evidence="13" id="KW-1185">Reference proteome</keyword>
<evidence type="ECO:0000256" key="2">
    <source>
        <dbReference type="ARBA" id="ARBA00002803"/>
    </source>
</evidence>
<evidence type="ECO:0000256" key="4">
    <source>
        <dbReference type="ARBA" id="ARBA00012827"/>
    </source>
</evidence>
<organism evidence="12 13">
    <name type="scientific">Niastella populi</name>
    <dbReference type="NCBI Taxonomy" id="550983"/>
    <lineage>
        <taxon>Bacteria</taxon>
        <taxon>Pseudomonadati</taxon>
        <taxon>Bacteroidota</taxon>
        <taxon>Chitinophagia</taxon>
        <taxon>Chitinophagales</taxon>
        <taxon>Chitinophagaceae</taxon>
        <taxon>Niastella</taxon>
    </lineage>
</organism>
<dbReference type="NCBIfam" id="TIGR00187">
    <property type="entry name" value="ribE"/>
    <property type="match status" value="1"/>
</dbReference>
<accession>A0A1V9FCT9</accession>
<reference evidence="13" key="1">
    <citation type="submission" date="2016-04" db="EMBL/GenBank/DDBJ databases">
        <authorList>
            <person name="Chen L."/>
            <person name="Zhuang W."/>
            <person name="Wang G."/>
        </authorList>
    </citation>
    <scope>NUCLEOTIDE SEQUENCE [LARGE SCALE GENOMIC DNA]</scope>
    <source>
        <strain evidence="13">208</strain>
    </source>
</reference>
<dbReference type="PANTHER" id="PTHR21098">
    <property type="entry name" value="RIBOFLAVIN SYNTHASE ALPHA CHAIN"/>
    <property type="match status" value="1"/>
</dbReference>
<feature type="repeat" description="Lumazine-binding" evidence="10">
    <location>
        <begin position="96"/>
        <end position="192"/>
    </location>
</feature>
<evidence type="ECO:0000256" key="9">
    <source>
        <dbReference type="NCBIfam" id="TIGR00187"/>
    </source>
</evidence>
<evidence type="ECO:0000256" key="6">
    <source>
        <dbReference type="ARBA" id="ARBA00022619"/>
    </source>
</evidence>
<dbReference type="Pfam" id="PF00677">
    <property type="entry name" value="Lum_binding"/>
    <property type="match status" value="2"/>
</dbReference>
<name>A0A1V9FCT9_9BACT</name>
<comment type="pathway">
    <text evidence="3">Cofactor biosynthesis; riboflavin biosynthesis; riboflavin from 2-hydroxy-3-oxobutyl phosphate and 5-amino-6-(D-ribitylamino)uracil: step 2/2.</text>
</comment>
<comment type="catalytic activity">
    <reaction evidence="1">
        <text>2 6,7-dimethyl-8-(1-D-ribityl)lumazine + H(+) = 5-amino-6-(D-ribitylamino)uracil + riboflavin</text>
        <dbReference type="Rhea" id="RHEA:20772"/>
        <dbReference type="ChEBI" id="CHEBI:15378"/>
        <dbReference type="ChEBI" id="CHEBI:15934"/>
        <dbReference type="ChEBI" id="CHEBI:57986"/>
        <dbReference type="ChEBI" id="CHEBI:58201"/>
        <dbReference type="EC" id="2.5.1.9"/>
    </reaction>
</comment>
<dbReference type="PROSITE" id="PS51177">
    <property type="entry name" value="LUMAZINE_BIND"/>
    <property type="match status" value="2"/>
</dbReference>
<evidence type="ECO:0000259" key="11">
    <source>
        <dbReference type="PROSITE" id="PS51177"/>
    </source>
</evidence>
<dbReference type="AlphaFoldDB" id="A0A1V9FCT9"/>
<gene>
    <name evidence="12" type="ORF">A4R26_26720</name>
</gene>
<dbReference type="GO" id="GO:0009231">
    <property type="term" value="P:riboflavin biosynthetic process"/>
    <property type="evidence" value="ECO:0007669"/>
    <property type="project" value="UniProtKB-KW"/>
</dbReference>
<proteinExistence type="predicted"/>
<keyword evidence="7" id="KW-0808">Transferase</keyword>
<dbReference type="InterPro" id="IPR017938">
    <property type="entry name" value="Riboflavin_synthase-like_b-brl"/>
</dbReference>
<sequence length="198" mass="22214">MFTGIIETIGTIEQVITAGTNKTYWIASSLSRQFKVDQSVSHNGVCLTVEEVQDNRHRVTAIAETLQKSDLDHWKTGDLVNIERCMLMNGRLDGHIVQGHVDTTAICVDKKGLEGSWEFRFRFPEQFGALVIEKGSISLNGISLTIFNVTQNEFSVAIIPYTFEHTNIKQVEPQSTVNLEFDIVGKYIHRIASLKSLS</sequence>
<dbReference type="InterPro" id="IPR026017">
    <property type="entry name" value="Lumazine-bd_dom"/>
</dbReference>
<dbReference type="STRING" id="550983.A4R26_26720"/>
<dbReference type="PANTHER" id="PTHR21098:SF12">
    <property type="entry name" value="RIBOFLAVIN SYNTHASE"/>
    <property type="match status" value="1"/>
</dbReference>
<evidence type="ECO:0000256" key="3">
    <source>
        <dbReference type="ARBA" id="ARBA00004887"/>
    </source>
</evidence>
<dbReference type="Gene3D" id="2.40.30.20">
    <property type="match status" value="2"/>
</dbReference>
<evidence type="ECO:0000256" key="8">
    <source>
        <dbReference type="ARBA" id="ARBA00022737"/>
    </source>
</evidence>
<evidence type="ECO:0000313" key="12">
    <source>
        <dbReference type="EMBL" id="OQP56111.1"/>
    </source>
</evidence>
<evidence type="ECO:0000256" key="1">
    <source>
        <dbReference type="ARBA" id="ARBA00000968"/>
    </source>
</evidence>
<dbReference type="OrthoDB" id="9788537at2"/>
<evidence type="ECO:0000256" key="10">
    <source>
        <dbReference type="PROSITE-ProRule" id="PRU00524"/>
    </source>
</evidence>
<dbReference type="EC" id="2.5.1.9" evidence="4 9"/>
<dbReference type="SUPFAM" id="SSF63380">
    <property type="entry name" value="Riboflavin synthase domain-like"/>
    <property type="match status" value="2"/>
</dbReference>
<dbReference type="Proteomes" id="UP000192276">
    <property type="component" value="Unassembled WGS sequence"/>
</dbReference>
<keyword evidence="6" id="KW-0686">Riboflavin biosynthesis</keyword>
<dbReference type="InterPro" id="IPR001783">
    <property type="entry name" value="Lumazine-bd"/>
</dbReference>
<comment type="caution">
    <text evidence="12">The sequence shown here is derived from an EMBL/GenBank/DDBJ whole genome shotgun (WGS) entry which is preliminary data.</text>
</comment>
<evidence type="ECO:0000256" key="5">
    <source>
        <dbReference type="ARBA" id="ARBA00013950"/>
    </source>
</evidence>
<feature type="domain" description="Lumazine-binding" evidence="11">
    <location>
        <begin position="1"/>
        <end position="95"/>
    </location>
</feature>
<evidence type="ECO:0000256" key="7">
    <source>
        <dbReference type="ARBA" id="ARBA00022679"/>
    </source>
</evidence>
<dbReference type="RefSeq" id="WP_081169110.1">
    <property type="nucleotide sequence ID" value="NZ_LWBP01000204.1"/>
</dbReference>
<dbReference type="InterPro" id="IPR023366">
    <property type="entry name" value="ATP_synth_asu-like_sf"/>
</dbReference>
<protein>
    <recommendedName>
        <fullName evidence="5 9">Riboflavin synthase</fullName>
        <ecNumber evidence="4 9">2.5.1.9</ecNumber>
    </recommendedName>
</protein>
<comment type="function">
    <text evidence="2">Catalyzes the dismutation of two molecules of 6,7-dimethyl-8-ribityllumazine, resulting in the formation of riboflavin and 5-amino-6-(D-ribitylamino)uracil.</text>
</comment>